<evidence type="ECO:0000313" key="3">
    <source>
        <dbReference type="Proteomes" id="UP000319576"/>
    </source>
</evidence>
<dbReference type="Pfam" id="PF07638">
    <property type="entry name" value="Sigma70_ECF"/>
    <property type="match status" value="1"/>
</dbReference>
<dbReference type="InterPro" id="IPR036388">
    <property type="entry name" value="WH-like_DNA-bd_sf"/>
</dbReference>
<evidence type="ECO:0000259" key="1">
    <source>
        <dbReference type="Pfam" id="PF07638"/>
    </source>
</evidence>
<gene>
    <name evidence="2" type="ORF">ETAA1_56030</name>
</gene>
<sequence length="50" mass="5614">MKAELVKLRFFGGLSLPEAAAALGMPERTARRHWTFARAWLRDAVEGAEK</sequence>
<feature type="domain" description="RNA polymerase sigma-70 ECF-like HTH" evidence="1">
    <location>
        <begin position="2"/>
        <end position="45"/>
    </location>
</feature>
<protein>
    <submittedName>
        <fullName evidence="2">ECF sigma factor</fullName>
    </submittedName>
</protein>
<dbReference type="Proteomes" id="UP000319576">
    <property type="component" value="Chromosome"/>
</dbReference>
<dbReference type="InterPro" id="IPR053812">
    <property type="entry name" value="HTH_Sigma70_ECF-like"/>
</dbReference>
<dbReference type="KEGG" id="uli:ETAA1_56030"/>
<dbReference type="AlphaFoldDB" id="A0A517Y1F7"/>
<dbReference type="Gene3D" id="1.10.10.10">
    <property type="entry name" value="Winged helix-like DNA-binding domain superfamily/Winged helix DNA-binding domain"/>
    <property type="match status" value="1"/>
</dbReference>
<evidence type="ECO:0000313" key="2">
    <source>
        <dbReference type="EMBL" id="QDU23599.1"/>
    </source>
</evidence>
<dbReference type="InterPro" id="IPR013324">
    <property type="entry name" value="RNA_pol_sigma_r3/r4-like"/>
</dbReference>
<organism evidence="2 3">
    <name type="scientific">Urbifossiella limnaea</name>
    <dbReference type="NCBI Taxonomy" id="2528023"/>
    <lineage>
        <taxon>Bacteria</taxon>
        <taxon>Pseudomonadati</taxon>
        <taxon>Planctomycetota</taxon>
        <taxon>Planctomycetia</taxon>
        <taxon>Gemmatales</taxon>
        <taxon>Gemmataceae</taxon>
        <taxon>Urbifossiella</taxon>
    </lineage>
</organism>
<accession>A0A517Y1F7</accession>
<name>A0A517Y1F7_9BACT</name>
<dbReference type="SUPFAM" id="SSF88659">
    <property type="entry name" value="Sigma3 and sigma4 domains of RNA polymerase sigma factors"/>
    <property type="match status" value="1"/>
</dbReference>
<dbReference type="EMBL" id="CP036273">
    <property type="protein sequence ID" value="QDU23599.1"/>
    <property type="molecule type" value="Genomic_DNA"/>
</dbReference>
<reference evidence="2 3" key="1">
    <citation type="submission" date="2019-02" db="EMBL/GenBank/DDBJ databases">
        <title>Deep-cultivation of Planctomycetes and their phenomic and genomic characterization uncovers novel biology.</title>
        <authorList>
            <person name="Wiegand S."/>
            <person name="Jogler M."/>
            <person name="Boedeker C."/>
            <person name="Pinto D."/>
            <person name="Vollmers J."/>
            <person name="Rivas-Marin E."/>
            <person name="Kohn T."/>
            <person name="Peeters S.H."/>
            <person name="Heuer A."/>
            <person name="Rast P."/>
            <person name="Oberbeckmann S."/>
            <person name="Bunk B."/>
            <person name="Jeske O."/>
            <person name="Meyerdierks A."/>
            <person name="Storesund J.E."/>
            <person name="Kallscheuer N."/>
            <person name="Luecker S."/>
            <person name="Lage O.M."/>
            <person name="Pohl T."/>
            <person name="Merkel B.J."/>
            <person name="Hornburger P."/>
            <person name="Mueller R.-W."/>
            <person name="Bruemmer F."/>
            <person name="Labrenz M."/>
            <person name="Spormann A.M."/>
            <person name="Op den Camp H."/>
            <person name="Overmann J."/>
            <person name="Amann R."/>
            <person name="Jetten M.S.M."/>
            <person name="Mascher T."/>
            <person name="Medema M.H."/>
            <person name="Devos D.P."/>
            <person name="Kaster A.-K."/>
            <person name="Ovreas L."/>
            <person name="Rohde M."/>
            <person name="Galperin M.Y."/>
            <person name="Jogler C."/>
        </authorList>
    </citation>
    <scope>NUCLEOTIDE SEQUENCE [LARGE SCALE GENOMIC DNA]</scope>
    <source>
        <strain evidence="2 3">ETA_A1</strain>
    </source>
</reference>
<keyword evidence="3" id="KW-1185">Reference proteome</keyword>
<proteinExistence type="predicted"/>